<protein>
    <submittedName>
        <fullName evidence="3">Tail fiber protein</fullName>
    </submittedName>
</protein>
<keyword evidence="2" id="KW-1185">Reference proteome</keyword>
<evidence type="ECO:0000313" key="3">
    <source>
        <dbReference type="WBParaSite" id="NBR_0000245501-mRNA-1"/>
    </source>
</evidence>
<organism evidence="3">
    <name type="scientific">Nippostrongylus brasiliensis</name>
    <name type="common">Rat hookworm</name>
    <dbReference type="NCBI Taxonomy" id="27835"/>
    <lineage>
        <taxon>Eukaryota</taxon>
        <taxon>Metazoa</taxon>
        <taxon>Ecdysozoa</taxon>
        <taxon>Nematoda</taxon>
        <taxon>Chromadorea</taxon>
        <taxon>Rhabditida</taxon>
        <taxon>Rhabditina</taxon>
        <taxon>Rhabditomorpha</taxon>
        <taxon>Strongyloidea</taxon>
        <taxon>Heligmosomidae</taxon>
        <taxon>Nippostrongylus</taxon>
    </lineage>
</organism>
<sequence>MLQWNIPAGSFVQIFQTSPENDGNLDTVAEIYDAMRALYININGFLSYTPTFKPNGFACNATQAGLNWKNYGAEMGERDYVPFDL</sequence>
<reference evidence="1 2" key="2">
    <citation type="submission" date="2018-11" db="EMBL/GenBank/DDBJ databases">
        <authorList>
            <consortium name="Pathogen Informatics"/>
        </authorList>
    </citation>
    <scope>NUCLEOTIDE SEQUENCE [LARGE SCALE GENOMIC DNA]</scope>
</reference>
<proteinExistence type="predicted"/>
<dbReference type="EMBL" id="UYSL01002810">
    <property type="protein sequence ID" value="VDL66045.1"/>
    <property type="molecule type" value="Genomic_DNA"/>
</dbReference>
<accession>A0A0N4XIV3</accession>
<evidence type="ECO:0000313" key="2">
    <source>
        <dbReference type="Proteomes" id="UP000271162"/>
    </source>
</evidence>
<dbReference type="WBParaSite" id="NBR_0000245501-mRNA-1">
    <property type="protein sequence ID" value="NBR_0000245501-mRNA-1"/>
    <property type="gene ID" value="NBR_0000245501"/>
</dbReference>
<reference evidence="3" key="1">
    <citation type="submission" date="2017-02" db="UniProtKB">
        <authorList>
            <consortium name="WormBaseParasite"/>
        </authorList>
    </citation>
    <scope>IDENTIFICATION</scope>
</reference>
<dbReference type="Proteomes" id="UP000271162">
    <property type="component" value="Unassembled WGS sequence"/>
</dbReference>
<gene>
    <name evidence="1" type="ORF">NBR_LOCUS2456</name>
</gene>
<name>A0A0N4XIV3_NIPBR</name>
<evidence type="ECO:0000313" key="1">
    <source>
        <dbReference type="EMBL" id="VDL66045.1"/>
    </source>
</evidence>
<dbReference type="AlphaFoldDB" id="A0A0N4XIV3"/>